<keyword evidence="3" id="KW-0732">Signal</keyword>
<dbReference type="NCBIfam" id="TIGR01730">
    <property type="entry name" value="RND_mfp"/>
    <property type="match status" value="1"/>
</dbReference>
<dbReference type="GO" id="GO:1990281">
    <property type="term" value="C:efflux pump complex"/>
    <property type="evidence" value="ECO:0007669"/>
    <property type="project" value="TreeGrafter"/>
</dbReference>
<dbReference type="AlphaFoldDB" id="A0A2A7SJB3"/>
<dbReference type="PANTHER" id="PTHR30469">
    <property type="entry name" value="MULTIDRUG RESISTANCE PROTEIN MDTA"/>
    <property type="match status" value="1"/>
</dbReference>
<protein>
    <submittedName>
        <fullName evidence="6">Efflux RND transporter periplasmic adaptor subunit</fullName>
    </submittedName>
</protein>
<feature type="domain" description="CzcB-like barrel-sandwich hybrid" evidence="5">
    <location>
        <begin position="75"/>
        <end position="212"/>
    </location>
</feature>
<feature type="signal peptide" evidence="3">
    <location>
        <begin position="1"/>
        <end position="18"/>
    </location>
</feature>
<dbReference type="SUPFAM" id="SSF111369">
    <property type="entry name" value="HlyD-like secretion proteins"/>
    <property type="match status" value="1"/>
</dbReference>
<dbReference type="PANTHER" id="PTHR30469:SF15">
    <property type="entry name" value="HLYD FAMILY OF SECRETION PROTEINS"/>
    <property type="match status" value="1"/>
</dbReference>
<proteinExistence type="inferred from homology"/>
<evidence type="ECO:0000256" key="2">
    <source>
        <dbReference type="SAM" id="Coils"/>
    </source>
</evidence>
<evidence type="ECO:0000256" key="1">
    <source>
        <dbReference type="ARBA" id="ARBA00009477"/>
    </source>
</evidence>
<evidence type="ECO:0000256" key="3">
    <source>
        <dbReference type="SAM" id="SignalP"/>
    </source>
</evidence>
<accession>A0A2A7SJB3</accession>
<dbReference type="Pfam" id="PF25967">
    <property type="entry name" value="RND-MFP_C"/>
    <property type="match status" value="1"/>
</dbReference>
<keyword evidence="2" id="KW-0175">Coiled coil</keyword>
<comment type="caution">
    <text evidence="6">The sequence shown here is derived from an EMBL/GenBank/DDBJ whole genome shotgun (WGS) entry which is preliminary data.</text>
</comment>
<dbReference type="Gene3D" id="2.40.50.100">
    <property type="match status" value="1"/>
</dbReference>
<dbReference type="PROSITE" id="PS51257">
    <property type="entry name" value="PROKAR_LIPOPROTEIN"/>
    <property type="match status" value="1"/>
</dbReference>
<dbReference type="Pfam" id="PF25973">
    <property type="entry name" value="BSH_CzcB"/>
    <property type="match status" value="1"/>
</dbReference>
<feature type="coiled-coil region" evidence="2">
    <location>
        <begin position="113"/>
        <end position="140"/>
    </location>
</feature>
<dbReference type="Gene3D" id="2.40.30.170">
    <property type="match status" value="1"/>
</dbReference>
<dbReference type="EMBL" id="PDDY01000001">
    <property type="protein sequence ID" value="PEH43395.1"/>
    <property type="molecule type" value="Genomic_DNA"/>
</dbReference>
<evidence type="ECO:0000259" key="4">
    <source>
        <dbReference type="Pfam" id="PF25967"/>
    </source>
</evidence>
<feature type="chain" id="PRO_5012292385" evidence="3">
    <location>
        <begin position="19"/>
        <end position="376"/>
    </location>
</feature>
<gene>
    <name evidence="6" type="ORF">CRM94_15260</name>
</gene>
<name>A0A2A7SJB3_BURGA</name>
<dbReference type="InterPro" id="IPR058647">
    <property type="entry name" value="BSH_CzcB-like"/>
</dbReference>
<dbReference type="GO" id="GO:0015562">
    <property type="term" value="F:efflux transmembrane transporter activity"/>
    <property type="evidence" value="ECO:0007669"/>
    <property type="project" value="TreeGrafter"/>
</dbReference>
<dbReference type="Gene3D" id="2.40.420.20">
    <property type="match status" value="1"/>
</dbReference>
<dbReference type="InterPro" id="IPR058627">
    <property type="entry name" value="MdtA-like_C"/>
</dbReference>
<comment type="similarity">
    <text evidence="1">Belongs to the membrane fusion protein (MFP) (TC 8.A.1) family.</text>
</comment>
<dbReference type="Gene3D" id="1.10.287.470">
    <property type="entry name" value="Helix hairpin bin"/>
    <property type="match status" value="1"/>
</dbReference>
<feature type="domain" description="Multidrug resistance protein MdtA-like C-terminal permuted SH3" evidence="4">
    <location>
        <begin position="299"/>
        <end position="351"/>
    </location>
</feature>
<organism evidence="6 7">
    <name type="scientific">Burkholderia gladioli</name>
    <name type="common">Pseudomonas marginata</name>
    <name type="synonym">Phytomonas marginata</name>
    <dbReference type="NCBI Taxonomy" id="28095"/>
    <lineage>
        <taxon>Bacteria</taxon>
        <taxon>Pseudomonadati</taxon>
        <taxon>Pseudomonadota</taxon>
        <taxon>Betaproteobacteria</taxon>
        <taxon>Burkholderiales</taxon>
        <taxon>Burkholderiaceae</taxon>
        <taxon>Burkholderia</taxon>
    </lineage>
</organism>
<reference evidence="7" key="1">
    <citation type="submission" date="2017-09" db="EMBL/GenBank/DDBJ databases">
        <title>FDA dAtabase for Regulatory Grade micrObial Sequences (FDA-ARGOS): Supporting development and validation of Infectious Disease Dx tests.</title>
        <authorList>
            <person name="Minogue T."/>
            <person name="Wolcott M."/>
            <person name="Wasieloski L."/>
            <person name="Aguilar W."/>
            <person name="Moore D."/>
            <person name="Tallon L."/>
            <person name="Sadzewicz L."/>
            <person name="Ott S."/>
            <person name="Zhao X."/>
            <person name="Nagaraj S."/>
            <person name="Vavikolanu K."/>
            <person name="Aluvathingal J."/>
            <person name="Nadendla S."/>
            <person name="Sichtig H."/>
        </authorList>
    </citation>
    <scope>NUCLEOTIDE SEQUENCE [LARGE SCALE GENOMIC DNA]</scope>
    <source>
        <strain evidence="7">FDAARGOS_390</strain>
    </source>
</reference>
<evidence type="ECO:0000313" key="7">
    <source>
        <dbReference type="Proteomes" id="UP000220629"/>
    </source>
</evidence>
<dbReference type="Proteomes" id="UP000220629">
    <property type="component" value="Unassembled WGS sequence"/>
</dbReference>
<evidence type="ECO:0000313" key="6">
    <source>
        <dbReference type="EMBL" id="PEH43395.1"/>
    </source>
</evidence>
<evidence type="ECO:0000259" key="5">
    <source>
        <dbReference type="Pfam" id="PF25973"/>
    </source>
</evidence>
<sequence>MNLPFRYTAMLVLALAGAACGPSRPVSEANAATGAASAAEAPTALSVATIAPDTRRWARSILASGSVAPFEPVEIAAPANGMPFATVRAQVGDQVRAGQVLATMEVAAVRLRRAQTLAEVDEARANLEQADAQLAGSRLLDASGAISRQSLVAAQTGASVSAARLAGARARLAAIDLELRDSTLRAPADGLIASSRASAGSVPAAGSAVFTLIPGGRLEWRAQVGMREIGAVREGQQAVITAPDGSSVIGTVRRVSPLLDPATLTGIVYVDLPASSALKAGGVASGILAGAPAEVSTLPASAIVTRDGFDYAWRVDDTHHVHALKLSTGQRRDGRVEVLAGLPAGARVVERGAGLLDEGDRVAVVEAGAMQRADAR</sequence>
<dbReference type="RefSeq" id="WP_096751706.1">
    <property type="nucleotide sequence ID" value="NZ_CADEPO010000008.1"/>
</dbReference>
<dbReference type="InterPro" id="IPR006143">
    <property type="entry name" value="RND_pump_MFP"/>
</dbReference>